<proteinExistence type="predicted"/>
<name>A0A0V1I1Z4_9BILA</name>
<feature type="compositionally biased region" description="Low complexity" evidence="1">
    <location>
        <begin position="251"/>
        <end position="268"/>
    </location>
</feature>
<dbReference type="STRING" id="268475.A0A0V1I1Z4"/>
<evidence type="ECO:0000256" key="2">
    <source>
        <dbReference type="SAM" id="SignalP"/>
    </source>
</evidence>
<dbReference type="AlphaFoldDB" id="A0A0V1I1Z4"/>
<dbReference type="GO" id="GO:0048208">
    <property type="term" value="P:COPII vesicle coating"/>
    <property type="evidence" value="ECO:0007669"/>
    <property type="project" value="InterPro"/>
</dbReference>
<dbReference type="PANTHER" id="PTHR15335:SF7">
    <property type="entry name" value="PROTEIN TFG"/>
    <property type="match status" value="1"/>
</dbReference>
<evidence type="ECO:0000313" key="4">
    <source>
        <dbReference type="Proteomes" id="UP000055024"/>
    </source>
</evidence>
<organism evidence="3 4">
    <name type="scientific">Trichinella zimbabwensis</name>
    <dbReference type="NCBI Taxonomy" id="268475"/>
    <lineage>
        <taxon>Eukaryota</taxon>
        <taxon>Metazoa</taxon>
        <taxon>Ecdysozoa</taxon>
        <taxon>Nematoda</taxon>
        <taxon>Enoplea</taxon>
        <taxon>Dorylaimia</taxon>
        <taxon>Trichinellida</taxon>
        <taxon>Trichinellidae</taxon>
        <taxon>Trichinella</taxon>
    </lineage>
</organism>
<sequence>MCNGVAGNRCYVDVVSILLLSKLLLWAHHFSASNNHVRMVSDNLKTPYSVDYSQTLITEVKLRDDIRKKPIQNDDVTYDELVFIMQRVFKDKFSATDDVTDLHLDEDGDLLSVRTRPGTVKILDSSDLAFAIQCHHVLRLMLLVIRDSTTIERCSLLMSSGRGVFSQSDSQRNVGERSLIHFIMDDGKYQMFQAHITTIGYISGQQRTTFTGSAWTDNSASIKYKYRQTNSTIPSSFDEIGFAANHTATAATTTTTSTPPSPTATAAADGRSCDATPQPDQFPCGVPLIPPLSPFLAAFSADLSAKTTCDAQHTLLIT</sequence>
<dbReference type="GO" id="GO:0042802">
    <property type="term" value="F:identical protein binding"/>
    <property type="evidence" value="ECO:0007669"/>
    <property type="project" value="InterPro"/>
</dbReference>
<evidence type="ECO:0000256" key="1">
    <source>
        <dbReference type="SAM" id="MobiDB-lite"/>
    </source>
</evidence>
<dbReference type="EMBL" id="JYDP01000009">
    <property type="protein sequence ID" value="KRZ16828.1"/>
    <property type="molecule type" value="Genomic_DNA"/>
</dbReference>
<feature type="region of interest" description="Disordered" evidence="1">
    <location>
        <begin position="251"/>
        <end position="275"/>
    </location>
</feature>
<dbReference type="OrthoDB" id="1594986at2759"/>
<dbReference type="PANTHER" id="PTHR15335">
    <property type="entry name" value="PROTEIN TFG"/>
    <property type="match status" value="1"/>
</dbReference>
<dbReference type="GO" id="GO:0070971">
    <property type="term" value="C:endoplasmic reticulum exit site"/>
    <property type="evidence" value="ECO:0007669"/>
    <property type="project" value="TreeGrafter"/>
</dbReference>
<accession>A0A0V1I1Z4</accession>
<keyword evidence="4" id="KW-1185">Reference proteome</keyword>
<feature type="signal peptide" evidence="2">
    <location>
        <begin position="1"/>
        <end position="27"/>
    </location>
</feature>
<gene>
    <name evidence="3" type="primary">TFG</name>
    <name evidence="3" type="ORF">T11_6665</name>
</gene>
<keyword evidence="2" id="KW-0732">Signal</keyword>
<feature type="chain" id="PRO_5006879610" evidence="2">
    <location>
        <begin position="28"/>
        <end position="318"/>
    </location>
</feature>
<evidence type="ECO:0000313" key="3">
    <source>
        <dbReference type="EMBL" id="KRZ16828.1"/>
    </source>
</evidence>
<comment type="caution">
    <text evidence="3">The sequence shown here is derived from an EMBL/GenBank/DDBJ whole genome shotgun (WGS) entry which is preliminary data.</text>
</comment>
<dbReference type="Proteomes" id="UP000055024">
    <property type="component" value="Unassembled WGS sequence"/>
</dbReference>
<protein>
    <submittedName>
        <fullName evidence="3">Protein TFG</fullName>
    </submittedName>
</protein>
<dbReference type="InterPro" id="IPR033512">
    <property type="entry name" value="TFG"/>
</dbReference>
<reference evidence="3 4" key="1">
    <citation type="submission" date="2015-01" db="EMBL/GenBank/DDBJ databases">
        <title>Evolution of Trichinella species and genotypes.</title>
        <authorList>
            <person name="Korhonen P.K."/>
            <person name="Edoardo P."/>
            <person name="Giuseppe L.R."/>
            <person name="Gasser R.B."/>
        </authorList>
    </citation>
    <scope>NUCLEOTIDE SEQUENCE [LARGE SCALE GENOMIC DNA]</scope>
    <source>
        <strain evidence="3">ISS1029</strain>
    </source>
</reference>